<keyword evidence="8" id="KW-1185">Reference proteome</keyword>
<comment type="similarity">
    <text evidence="1">Belongs to the sigma-70 factor family. ECF subfamily.</text>
</comment>
<evidence type="ECO:0000259" key="6">
    <source>
        <dbReference type="Pfam" id="PF08281"/>
    </source>
</evidence>
<feature type="domain" description="RNA polymerase sigma factor 70 region 4 type 2" evidence="6">
    <location>
        <begin position="103"/>
        <end position="154"/>
    </location>
</feature>
<dbReference type="Pfam" id="PF04542">
    <property type="entry name" value="Sigma70_r2"/>
    <property type="match status" value="1"/>
</dbReference>
<protein>
    <submittedName>
        <fullName evidence="7">RNA polymerase sigma-70 factor, ECF subfamily</fullName>
    </submittedName>
</protein>
<dbReference type="InterPro" id="IPR036388">
    <property type="entry name" value="WH-like_DNA-bd_sf"/>
</dbReference>
<dbReference type="GO" id="GO:0006352">
    <property type="term" value="P:DNA-templated transcription initiation"/>
    <property type="evidence" value="ECO:0007669"/>
    <property type="project" value="InterPro"/>
</dbReference>
<gene>
    <name evidence="7" type="ORF">SAMN05421842_1206</name>
</gene>
<dbReference type="InterPro" id="IPR013249">
    <property type="entry name" value="RNA_pol_sigma70_r4_t2"/>
</dbReference>
<dbReference type="STRING" id="119641.SAMN05421842_1206"/>
<name>A0A1I1PLA3_9CLOT</name>
<sequence>MLKNFKRKKVEKYIIDNRNLFYRIAYTYTKNEANALDVVQESIYKALSSVESLREYKYVKSWFYRILIRTSIDYIRKNTKYSKMMDISEVNDTGKYDQYTDIDLEEALNTLSADYKTIIILRFFEDLKIEEIAEILNENTNTIKTRLYTALRKLKIKIER</sequence>
<dbReference type="PANTHER" id="PTHR43133">
    <property type="entry name" value="RNA POLYMERASE ECF-TYPE SIGMA FACTO"/>
    <property type="match status" value="1"/>
</dbReference>
<keyword evidence="3" id="KW-0731">Sigma factor</keyword>
<dbReference type="Gene3D" id="1.10.10.10">
    <property type="entry name" value="Winged helix-like DNA-binding domain superfamily/Winged helix DNA-binding domain"/>
    <property type="match status" value="1"/>
</dbReference>
<dbReference type="NCBIfam" id="TIGR02937">
    <property type="entry name" value="sigma70-ECF"/>
    <property type="match status" value="1"/>
</dbReference>
<proteinExistence type="inferred from homology"/>
<evidence type="ECO:0000256" key="3">
    <source>
        <dbReference type="ARBA" id="ARBA00023082"/>
    </source>
</evidence>
<evidence type="ECO:0000256" key="4">
    <source>
        <dbReference type="ARBA" id="ARBA00023163"/>
    </source>
</evidence>
<dbReference type="RefSeq" id="WP_090092298.1">
    <property type="nucleotide sequence ID" value="NZ_FOMG01000020.1"/>
</dbReference>
<accession>A0A1I1PLA3</accession>
<keyword evidence="4" id="KW-0804">Transcription</keyword>
<dbReference type="SUPFAM" id="SSF88946">
    <property type="entry name" value="Sigma2 domain of RNA polymerase sigma factors"/>
    <property type="match status" value="1"/>
</dbReference>
<dbReference type="PANTHER" id="PTHR43133:SF60">
    <property type="entry name" value="RNA POLYMERASE SIGMA FACTOR SIGV"/>
    <property type="match status" value="1"/>
</dbReference>
<evidence type="ECO:0000313" key="8">
    <source>
        <dbReference type="Proteomes" id="UP000199263"/>
    </source>
</evidence>
<dbReference type="GO" id="GO:0016987">
    <property type="term" value="F:sigma factor activity"/>
    <property type="evidence" value="ECO:0007669"/>
    <property type="project" value="UniProtKB-KW"/>
</dbReference>
<dbReference type="GO" id="GO:0003677">
    <property type="term" value="F:DNA binding"/>
    <property type="evidence" value="ECO:0007669"/>
    <property type="project" value="InterPro"/>
</dbReference>
<dbReference type="InterPro" id="IPR039425">
    <property type="entry name" value="RNA_pol_sigma-70-like"/>
</dbReference>
<dbReference type="AlphaFoldDB" id="A0A1I1PLA3"/>
<feature type="domain" description="RNA polymerase sigma-70 region 2" evidence="5">
    <location>
        <begin position="17"/>
        <end position="80"/>
    </location>
</feature>
<dbReference type="CDD" id="cd06171">
    <property type="entry name" value="Sigma70_r4"/>
    <property type="match status" value="1"/>
</dbReference>
<dbReference type="InterPro" id="IPR007627">
    <property type="entry name" value="RNA_pol_sigma70_r2"/>
</dbReference>
<dbReference type="OrthoDB" id="9782703at2"/>
<dbReference type="InterPro" id="IPR013324">
    <property type="entry name" value="RNA_pol_sigma_r3/r4-like"/>
</dbReference>
<dbReference type="EMBL" id="FOMG01000020">
    <property type="protein sequence ID" value="SFD10526.1"/>
    <property type="molecule type" value="Genomic_DNA"/>
</dbReference>
<reference evidence="7 8" key="1">
    <citation type="submission" date="2016-10" db="EMBL/GenBank/DDBJ databases">
        <authorList>
            <person name="de Groot N.N."/>
        </authorList>
    </citation>
    <scope>NUCLEOTIDE SEQUENCE [LARGE SCALE GENOMIC DNA]</scope>
    <source>
        <strain evidence="7 8">DSM 12992</strain>
    </source>
</reference>
<evidence type="ECO:0000313" key="7">
    <source>
        <dbReference type="EMBL" id="SFD10526.1"/>
    </source>
</evidence>
<organism evidence="7 8">
    <name type="scientific">Clostridium uliginosum</name>
    <dbReference type="NCBI Taxonomy" id="119641"/>
    <lineage>
        <taxon>Bacteria</taxon>
        <taxon>Bacillati</taxon>
        <taxon>Bacillota</taxon>
        <taxon>Clostridia</taxon>
        <taxon>Eubacteriales</taxon>
        <taxon>Clostridiaceae</taxon>
        <taxon>Clostridium</taxon>
    </lineage>
</organism>
<evidence type="ECO:0000259" key="5">
    <source>
        <dbReference type="Pfam" id="PF04542"/>
    </source>
</evidence>
<evidence type="ECO:0000256" key="1">
    <source>
        <dbReference type="ARBA" id="ARBA00010641"/>
    </source>
</evidence>
<evidence type="ECO:0000256" key="2">
    <source>
        <dbReference type="ARBA" id="ARBA00023015"/>
    </source>
</evidence>
<dbReference type="Proteomes" id="UP000199263">
    <property type="component" value="Unassembled WGS sequence"/>
</dbReference>
<keyword evidence="2" id="KW-0805">Transcription regulation</keyword>
<dbReference type="InterPro" id="IPR014284">
    <property type="entry name" value="RNA_pol_sigma-70_dom"/>
</dbReference>
<dbReference type="SUPFAM" id="SSF88659">
    <property type="entry name" value="Sigma3 and sigma4 domains of RNA polymerase sigma factors"/>
    <property type="match status" value="1"/>
</dbReference>
<dbReference type="Pfam" id="PF08281">
    <property type="entry name" value="Sigma70_r4_2"/>
    <property type="match status" value="1"/>
</dbReference>
<dbReference type="InterPro" id="IPR013325">
    <property type="entry name" value="RNA_pol_sigma_r2"/>
</dbReference>
<dbReference type="Gene3D" id="1.10.1740.10">
    <property type="match status" value="1"/>
</dbReference>